<evidence type="ECO:0000313" key="2">
    <source>
        <dbReference type="EMBL" id="CUR57959.1"/>
    </source>
</evidence>
<name>A0A2P2C7I6_9ZZZZ</name>
<dbReference type="GO" id="GO:0016758">
    <property type="term" value="F:hexosyltransferase activity"/>
    <property type="evidence" value="ECO:0007669"/>
    <property type="project" value="InterPro"/>
</dbReference>
<sequence length="336" mass="37249">MIGYYVHHHGSGHLHRAAALSAALKHEVVVISSLDKPDNWVGDWVRVPRDDTGASVHDVTAHGRFHWLPQRDRGLRARMSRLASWIYLNNPELLISDVSVEVTVLARLHGVPVLTVMLPGRRDDAPHQLAMEISATLVAAWPEDMPHLLPGVSESVRSRVHYIGGVSRFPVDERSSAPRRGDAHRVAVMMGAGGNAPSSTTWARARSMTPEWDWTIMGYDDQQWHQDPYQVLLNSDVAVIQAGQNAVAEVAAARLPAVIIPADRPHDEQRTTARALSHDWPALVIEDPDVADWSQVLDQARALDIHPWQRWCDGRAGERFAAVVDDLLAAAPRLVE</sequence>
<dbReference type="AlphaFoldDB" id="A0A2P2C7I6"/>
<feature type="domain" description="Glycosyl transferase family 28 C-terminal" evidence="1">
    <location>
        <begin position="230"/>
        <end position="290"/>
    </location>
</feature>
<reference evidence="2" key="1">
    <citation type="submission" date="2015-08" db="EMBL/GenBank/DDBJ databases">
        <authorList>
            <person name="Babu N.S."/>
            <person name="Beckwith C.J."/>
            <person name="Beseler K.G."/>
            <person name="Brison A."/>
            <person name="Carone J.V."/>
            <person name="Caskin T.P."/>
            <person name="Diamond M."/>
            <person name="Durham M.E."/>
            <person name="Foxe J.M."/>
            <person name="Go M."/>
            <person name="Henderson B.A."/>
            <person name="Jones I.B."/>
            <person name="McGettigan J.A."/>
            <person name="Micheletti S.J."/>
            <person name="Nasrallah M.E."/>
            <person name="Ortiz D."/>
            <person name="Piller C.R."/>
            <person name="Privatt S.R."/>
            <person name="Schneider S.L."/>
            <person name="Sharp S."/>
            <person name="Smith T.C."/>
            <person name="Stanton J.D."/>
            <person name="Ullery H.E."/>
            <person name="Wilson R.J."/>
            <person name="Serrano M.G."/>
            <person name="Buck G."/>
            <person name="Lee V."/>
            <person name="Wang Y."/>
            <person name="Carvalho R."/>
            <person name="Voegtly L."/>
            <person name="Shi R."/>
            <person name="Duckworth R."/>
            <person name="Johnson A."/>
            <person name="Loviza R."/>
            <person name="Walstead R."/>
            <person name="Shah Z."/>
            <person name="Kiflezghi M."/>
            <person name="Wade K."/>
            <person name="Ball S.L."/>
            <person name="Bradley K.W."/>
            <person name="Asai D.J."/>
            <person name="Bowman C.A."/>
            <person name="Russell D.A."/>
            <person name="Pope W.H."/>
            <person name="Jacobs-Sera D."/>
            <person name="Hendrix R.W."/>
            <person name="Hatfull G.F."/>
        </authorList>
    </citation>
    <scope>NUCLEOTIDE SEQUENCE</scope>
</reference>
<evidence type="ECO:0000259" key="1">
    <source>
        <dbReference type="Pfam" id="PF04101"/>
    </source>
</evidence>
<dbReference type="EMBL" id="CZKA01000043">
    <property type="protein sequence ID" value="CUR57959.1"/>
    <property type="molecule type" value="Genomic_DNA"/>
</dbReference>
<accession>A0A2P2C7I6</accession>
<dbReference type="Pfam" id="PF04101">
    <property type="entry name" value="Glyco_tran_28_C"/>
    <property type="match status" value="1"/>
</dbReference>
<protein>
    <recommendedName>
        <fullName evidence="1">Glycosyl transferase family 28 C-terminal domain-containing protein</fullName>
    </recommendedName>
</protein>
<dbReference type="InterPro" id="IPR007235">
    <property type="entry name" value="Glyco_trans_28_C"/>
</dbReference>
<dbReference type="Gene3D" id="3.40.50.2000">
    <property type="entry name" value="Glycogen Phosphorylase B"/>
    <property type="match status" value="1"/>
</dbReference>
<gene>
    <name evidence="2" type="ORF">NOCA2480028</name>
</gene>
<proteinExistence type="predicted"/>
<organism evidence="2">
    <name type="scientific">metagenome</name>
    <dbReference type="NCBI Taxonomy" id="256318"/>
    <lineage>
        <taxon>unclassified sequences</taxon>
        <taxon>metagenomes</taxon>
    </lineage>
</organism>
<dbReference type="SUPFAM" id="SSF53756">
    <property type="entry name" value="UDP-Glycosyltransferase/glycogen phosphorylase"/>
    <property type="match status" value="1"/>
</dbReference>